<evidence type="ECO:0000313" key="1">
    <source>
        <dbReference type="EMBL" id="UYA98863.1"/>
    </source>
</evidence>
<protein>
    <submittedName>
        <fullName evidence="1">Uncharacterized protein</fullName>
    </submittedName>
</protein>
<reference evidence="1" key="1">
    <citation type="submission" date="2022-07" db="EMBL/GenBank/DDBJ databases">
        <title>Comparative analysis of new lytic phages for the biological control of phytopathogenic Xanthomonas spp.</title>
        <authorList>
            <person name="Domingo-Calap M.L."/>
            <person name="Bernabeu-Gimeno M."/>
            <person name="Aure C.M."/>
            <person name="Marco-Noales E."/>
            <person name="Domingo-Calap P."/>
        </authorList>
    </citation>
    <scope>NUCLEOTIDE SEQUENCE</scope>
</reference>
<organism evidence="1 2">
    <name type="scientific">Xanthomonas phage vB_Xar_IVIA-DoCa7</name>
    <dbReference type="NCBI Taxonomy" id="2975534"/>
    <lineage>
        <taxon>Viruses</taxon>
        <taxon>Duplodnaviria</taxon>
        <taxon>Heunggongvirae</taxon>
        <taxon>Uroviricota</taxon>
        <taxon>Caudoviricetes</taxon>
        <taxon>Autographivirales</taxon>
        <taxon>Autonotataviridae</taxon>
        <taxon>Paternavirus</taxon>
        <taxon>Paternavirus doca7</taxon>
    </lineage>
</organism>
<proteinExistence type="predicted"/>
<keyword evidence="2" id="KW-1185">Reference proteome</keyword>
<dbReference type="EMBL" id="ON932081">
    <property type="protein sequence ID" value="UYA98863.1"/>
    <property type="molecule type" value="Genomic_DNA"/>
</dbReference>
<dbReference type="Proteomes" id="UP001164550">
    <property type="component" value="Segment"/>
</dbReference>
<evidence type="ECO:0000313" key="2">
    <source>
        <dbReference type="Proteomes" id="UP001164550"/>
    </source>
</evidence>
<sequence>MKMRLKDVVVLRKDDHYSYESVELHVGDIKFSVAEALPLSLIQEEENGHKYLHYFHNRMRNAVTQQAIDHFYKE</sequence>
<accession>A0A9X9JNQ4</accession>
<name>A0A9X9JNQ4_9CAUD</name>
<gene>
    <name evidence="1" type="ORF">IVIADoCa7_37</name>
</gene>